<dbReference type="Gene3D" id="3.80.10.10">
    <property type="entry name" value="Ribonuclease Inhibitor"/>
    <property type="match status" value="2"/>
</dbReference>
<dbReference type="GeneID" id="93650130"/>
<reference evidence="3 4" key="1">
    <citation type="submission" date="2020-12" db="EMBL/GenBank/DDBJ databases">
        <title>Effect of drift, selection, and recombination on the evolution of hybrid genomes in Candida yeast pathogens.</title>
        <authorList>
            <person name="Mixao V."/>
            <person name="Ksiezopolska E."/>
            <person name="Saus E."/>
            <person name="Boekhout T."/>
            <person name="Gacser A."/>
            <person name="Gabaldon T."/>
        </authorList>
    </citation>
    <scope>NUCLEOTIDE SEQUENCE [LARGE SCALE GENOMIC DNA]</scope>
    <source>
        <strain evidence="3 4">BP57</strain>
    </source>
</reference>
<evidence type="ECO:0000313" key="4">
    <source>
        <dbReference type="Proteomes" id="UP000669133"/>
    </source>
</evidence>
<evidence type="ECO:0000313" key="3">
    <source>
        <dbReference type="EMBL" id="KAG5422406.1"/>
    </source>
</evidence>
<keyword evidence="4" id="KW-1185">Reference proteome</keyword>
<dbReference type="InterPro" id="IPR050333">
    <property type="entry name" value="SLRP"/>
</dbReference>
<comment type="caution">
    <text evidence="3">The sequence shown here is derived from an EMBL/GenBank/DDBJ whole genome shotgun (WGS) entry which is preliminary data.</text>
</comment>
<dbReference type="InterPro" id="IPR001611">
    <property type="entry name" value="Leu-rich_rpt"/>
</dbReference>
<organism evidence="3 4">
    <name type="scientific">Candida metapsilosis</name>
    <dbReference type="NCBI Taxonomy" id="273372"/>
    <lineage>
        <taxon>Eukaryota</taxon>
        <taxon>Fungi</taxon>
        <taxon>Dikarya</taxon>
        <taxon>Ascomycota</taxon>
        <taxon>Saccharomycotina</taxon>
        <taxon>Pichiomycetes</taxon>
        <taxon>Debaryomycetaceae</taxon>
        <taxon>Candida/Lodderomyces clade</taxon>
        <taxon>Candida</taxon>
    </lineage>
</organism>
<dbReference type="PROSITE" id="PS51450">
    <property type="entry name" value="LRR"/>
    <property type="match status" value="1"/>
</dbReference>
<sequence length="414" mass="47071">MNLSNNYIKYVGGIEFPKNLKRLAMPGDKIEEICKAQIPQSLKELDVSKNGLKNVDLVFNKLGETLQIDVLDLRRNDLALSKCKLPSTLQYLALDCIQDVFHFGDNLRVLRLSGCEFQKPHEVTFGSSLVSLDLSWCNLEPFSMKLPESLEEIDLSGNGLSEVPVQLCNLKNLRTINISGNNIKNVSLNFTSSALEVFNMNCNKIKEIQLTFPETVTNLKSVDLSANQLTRFSMAIIGHNGKTLHNNLYELVLLENYQLSEGDISTLLAQLRKSTHLVWTNSVHYKSSYSYVANQLSNKYLTQRKKRSRNTHDSYLDTDSESGWAEVRSSVRWVVKPSWFHGIPKALQHYQKKRKRRVEEAGARKNGAIWHSLDGDEQEEKDALMKARDGETQINGSIQNFNKDSDTFTNGYKF</sequence>
<keyword evidence="2" id="KW-0677">Repeat</keyword>
<proteinExistence type="predicted"/>
<accession>A0A8H8DEW8</accession>
<evidence type="ECO:0000256" key="2">
    <source>
        <dbReference type="ARBA" id="ARBA00022737"/>
    </source>
</evidence>
<dbReference type="InterPro" id="IPR032675">
    <property type="entry name" value="LRR_dom_sf"/>
</dbReference>
<dbReference type="SUPFAM" id="SSF52047">
    <property type="entry name" value="RNI-like"/>
    <property type="match status" value="1"/>
</dbReference>
<dbReference type="RefSeq" id="XP_067551522.1">
    <property type="nucleotide sequence ID" value="XM_067690254.1"/>
</dbReference>
<protein>
    <submittedName>
        <fullName evidence="3">Uncharacterized protein</fullName>
    </submittedName>
</protein>
<dbReference type="PANTHER" id="PTHR45712:SF22">
    <property type="entry name" value="INSULIN-LIKE GROWTH FACTOR-BINDING PROTEIN COMPLEX ACID LABILE SUBUNIT"/>
    <property type="match status" value="1"/>
</dbReference>
<dbReference type="EMBL" id="JAEOAQ010000001">
    <property type="protein sequence ID" value="KAG5422406.1"/>
    <property type="molecule type" value="Genomic_DNA"/>
</dbReference>
<dbReference type="AlphaFoldDB" id="A0A8H8DEW8"/>
<dbReference type="Proteomes" id="UP000669133">
    <property type="component" value="Unassembled WGS sequence"/>
</dbReference>
<name>A0A8H8DEW8_9ASCO</name>
<evidence type="ECO:0000256" key="1">
    <source>
        <dbReference type="ARBA" id="ARBA00022614"/>
    </source>
</evidence>
<gene>
    <name evidence="3" type="ORF">I9W82_001501</name>
</gene>
<dbReference type="InterPro" id="IPR025875">
    <property type="entry name" value="Leu-rich_rpt_4"/>
</dbReference>
<dbReference type="PANTHER" id="PTHR45712">
    <property type="entry name" value="AGAP008170-PA"/>
    <property type="match status" value="1"/>
</dbReference>
<dbReference type="Pfam" id="PF12799">
    <property type="entry name" value="LRR_4"/>
    <property type="match status" value="1"/>
</dbReference>
<dbReference type="OrthoDB" id="1394818at2759"/>
<keyword evidence="1" id="KW-0433">Leucine-rich repeat</keyword>